<keyword evidence="7" id="KW-1185">Reference proteome</keyword>
<dbReference type="InterPro" id="IPR036318">
    <property type="entry name" value="FAD-bd_PCMH-like_sf"/>
</dbReference>
<organism evidence="6 7">
    <name type="scientific">Pleomassaria siparia CBS 279.74</name>
    <dbReference type="NCBI Taxonomy" id="1314801"/>
    <lineage>
        <taxon>Eukaryota</taxon>
        <taxon>Fungi</taxon>
        <taxon>Dikarya</taxon>
        <taxon>Ascomycota</taxon>
        <taxon>Pezizomycotina</taxon>
        <taxon>Dothideomycetes</taxon>
        <taxon>Pleosporomycetidae</taxon>
        <taxon>Pleosporales</taxon>
        <taxon>Pleomassariaceae</taxon>
        <taxon>Pleomassaria</taxon>
    </lineage>
</organism>
<evidence type="ECO:0000256" key="3">
    <source>
        <dbReference type="ARBA" id="ARBA00022827"/>
    </source>
</evidence>
<evidence type="ECO:0000256" key="2">
    <source>
        <dbReference type="ARBA" id="ARBA00022630"/>
    </source>
</evidence>
<dbReference type="Proteomes" id="UP000799428">
    <property type="component" value="Unassembled WGS sequence"/>
</dbReference>
<dbReference type="InterPro" id="IPR050416">
    <property type="entry name" value="FAD-linked_Oxidoreductase"/>
</dbReference>
<evidence type="ECO:0000259" key="5">
    <source>
        <dbReference type="PROSITE" id="PS51387"/>
    </source>
</evidence>
<keyword evidence="3" id="KW-0274">FAD</keyword>
<dbReference type="EMBL" id="MU005780">
    <property type="protein sequence ID" value="KAF2704941.1"/>
    <property type="molecule type" value="Genomic_DNA"/>
</dbReference>
<evidence type="ECO:0000313" key="6">
    <source>
        <dbReference type="EMBL" id="KAF2704941.1"/>
    </source>
</evidence>
<dbReference type="AlphaFoldDB" id="A0A6G1JXK0"/>
<gene>
    <name evidence="6" type="ORF">K504DRAFT_494339</name>
</gene>
<dbReference type="InterPro" id="IPR016169">
    <property type="entry name" value="FAD-bd_PCMH_sub2"/>
</dbReference>
<proteinExistence type="inferred from homology"/>
<evidence type="ECO:0000313" key="7">
    <source>
        <dbReference type="Proteomes" id="UP000799428"/>
    </source>
</evidence>
<keyword evidence="4" id="KW-0560">Oxidoreductase</keyword>
<dbReference type="SUPFAM" id="SSF56176">
    <property type="entry name" value="FAD-binding/transporter-associated domain-like"/>
    <property type="match status" value="1"/>
</dbReference>
<comment type="similarity">
    <text evidence="1">Belongs to the oxygen-dependent FAD-linked oxidoreductase family.</text>
</comment>
<dbReference type="PROSITE" id="PS51387">
    <property type="entry name" value="FAD_PCMH"/>
    <property type="match status" value="1"/>
</dbReference>
<accession>A0A6G1JXK0</accession>
<reference evidence="6" key="1">
    <citation type="journal article" date="2020" name="Stud. Mycol.">
        <title>101 Dothideomycetes genomes: a test case for predicting lifestyles and emergence of pathogens.</title>
        <authorList>
            <person name="Haridas S."/>
            <person name="Albert R."/>
            <person name="Binder M."/>
            <person name="Bloem J."/>
            <person name="Labutti K."/>
            <person name="Salamov A."/>
            <person name="Andreopoulos B."/>
            <person name="Baker S."/>
            <person name="Barry K."/>
            <person name="Bills G."/>
            <person name="Bluhm B."/>
            <person name="Cannon C."/>
            <person name="Castanera R."/>
            <person name="Culley D."/>
            <person name="Daum C."/>
            <person name="Ezra D."/>
            <person name="Gonzalez J."/>
            <person name="Henrissat B."/>
            <person name="Kuo A."/>
            <person name="Liang C."/>
            <person name="Lipzen A."/>
            <person name="Lutzoni F."/>
            <person name="Magnuson J."/>
            <person name="Mondo S."/>
            <person name="Nolan M."/>
            <person name="Ohm R."/>
            <person name="Pangilinan J."/>
            <person name="Park H.-J."/>
            <person name="Ramirez L."/>
            <person name="Alfaro M."/>
            <person name="Sun H."/>
            <person name="Tritt A."/>
            <person name="Yoshinaga Y."/>
            <person name="Zwiers L.-H."/>
            <person name="Turgeon B."/>
            <person name="Goodwin S."/>
            <person name="Spatafora J."/>
            <person name="Crous P."/>
            <person name="Grigoriev I."/>
        </authorList>
    </citation>
    <scope>NUCLEOTIDE SEQUENCE</scope>
    <source>
        <strain evidence="6">CBS 279.74</strain>
    </source>
</reference>
<keyword evidence="2" id="KW-0285">Flavoprotein</keyword>
<dbReference type="InterPro" id="IPR006094">
    <property type="entry name" value="Oxid_FAD_bind_N"/>
</dbReference>
<dbReference type="PANTHER" id="PTHR42973:SF22">
    <property type="entry name" value="FAD-BINDING PCMH-TYPE DOMAIN-CONTAINING PROTEIN-RELATED"/>
    <property type="match status" value="1"/>
</dbReference>
<name>A0A6G1JXK0_9PLEO</name>
<protein>
    <submittedName>
        <fullName evidence="6">FAD-binding domain-containing protein</fullName>
    </submittedName>
</protein>
<feature type="domain" description="FAD-binding PCMH-type" evidence="5">
    <location>
        <begin position="44"/>
        <end position="215"/>
    </location>
</feature>
<evidence type="ECO:0000256" key="4">
    <source>
        <dbReference type="ARBA" id="ARBA00023002"/>
    </source>
</evidence>
<dbReference type="OrthoDB" id="2151789at2759"/>
<dbReference type="GO" id="GO:0016491">
    <property type="term" value="F:oxidoreductase activity"/>
    <property type="evidence" value="ECO:0007669"/>
    <property type="project" value="UniProtKB-KW"/>
</dbReference>
<evidence type="ECO:0000256" key="1">
    <source>
        <dbReference type="ARBA" id="ARBA00005466"/>
    </source>
</evidence>
<dbReference type="InterPro" id="IPR016166">
    <property type="entry name" value="FAD-bd_PCMH"/>
</dbReference>
<sequence>MLGRMLPSTSVCGQLNTIANLALAFPNSASYNATEKAYWSLQEASLTPSCIAQPSTSQHVADIVSTIVSHGCTFAIKGQGHAPSAGFANINDGVTIDMTGLHTISVNEDASVASVGAGASWLDVYTFLDPLNKTVAGGRNGAVGVGGLTLGGGISYFSPQVGFTCDTVINFEVVLASGHVIDANGTSHTDLFRALKGGMNNFGVVTRFDFSTLPIGEILGGGIANDISDRHAVFEALANIANAPEYDVYTSIVTSIVFSSSSKSWTLASAPIYAKPNPNPPVYRELFAVPSISNTMHLTSLHAFANETATPQINFLFYTTTFGVSADLLERILQIANASLHDLEIPGVTWLFALEPLPTVLVQRGAGDNSLGTSAQDGNSIVLLLTAVWTDSSYSEGIDAKSADVIAGIEEAARDMGLGRRFRYANYANAKQRVVDSYGVENRMFLEEVAQKYDPEGVFQKLVPGGFKLGD</sequence>
<dbReference type="Gene3D" id="3.30.465.10">
    <property type="match status" value="1"/>
</dbReference>
<dbReference type="Pfam" id="PF01565">
    <property type="entry name" value="FAD_binding_4"/>
    <property type="match status" value="1"/>
</dbReference>
<dbReference type="GO" id="GO:0071949">
    <property type="term" value="F:FAD binding"/>
    <property type="evidence" value="ECO:0007669"/>
    <property type="project" value="InterPro"/>
</dbReference>
<dbReference type="PANTHER" id="PTHR42973">
    <property type="entry name" value="BINDING OXIDOREDUCTASE, PUTATIVE (AFU_ORTHOLOGUE AFUA_1G17690)-RELATED"/>
    <property type="match status" value="1"/>
</dbReference>